<evidence type="ECO:0000313" key="2">
    <source>
        <dbReference type="Proteomes" id="UP000802392"/>
    </source>
</evidence>
<keyword evidence="2" id="KW-1185">Reference proteome</keyword>
<sequence length="93" mass="10440">MAVRITHVHIEGFPEDHQHITSYKWVDEADNGSGTSSKPTMVEFIDVKKGRAYVGTGSSKVEVGVVHPENAAPYLRTYADRQWNNNLLALPRF</sequence>
<dbReference type="Pfam" id="PF13031">
    <property type="entry name" value="DUF3892"/>
    <property type="match status" value="1"/>
</dbReference>
<dbReference type="RefSeq" id="WP_167269687.1">
    <property type="nucleotide sequence ID" value="NZ_JAAOZD010000013.1"/>
</dbReference>
<name>A0ABX0TLL5_9MICC</name>
<accession>A0ABX0TLL5</accession>
<dbReference type="EMBL" id="JAAOZD010000013">
    <property type="protein sequence ID" value="NIJ03465.1"/>
    <property type="molecule type" value="Genomic_DNA"/>
</dbReference>
<gene>
    <name evidence="1" type="ORF">FHR86_003824</name>
</gene>
<dbReference type="Proteomes" id="UP000802392">
    <property type="component" value="Unassembled WGS sequence"/>
</dbReference>
<dbReference type="InterPro" id="IPR024997">
    <property type="entry name" value="DUF3892"/>
</dbReference>
<comment type="caution">
    <text evidence="1">The sequence shown here is derived from an EMBL/GenBank/DDBJ whole genome shotgun (WGS) entry which is preliminary data.</text>
</comment>
<evidence type="ECO:0000313" key="1">
    <source>
        <dbReference type="EMBL" id="NIJ03465.1"/>
    </source>
</evidence>
<evidence type="ECO:0008006" key="3">
    <source>
        <dbReference type="Google" id="ProtNLM"/>
    </source>
</evidence>
<organism evidence="1 2">
    <name type="scientific">Paenarthrobacter ilicis</name>
    <dbReference type="NCBI Taxonomy" id="43665"/>
    <lineage>
        <taxon>Bacteria</taxon>
        <taxon>Bacillati</taxon>
        <taxon>Actinomycetota</taxon>
        <taxon>Actinomycetes</taxon>
        <taxon>Micrococcales</taxon>
        <taxon>Micrococcaceae</taxon>
        <taxon>Paenarthrobacter</taxon>
    </lineage>
</organism>
<proteinExistence type="predicted"/>
<reference evidence="1 2" key="1">
    <citation type="submission" date="2020-03" db="EMBL/GenBank/DDBJ databases">
        <title>Genomic Encyclopedia of Type Strains, Phase III (KMG-III): the genomes of soil and plant-associated and newly described type strains.</title>
        <authorList>
            <person name="Whitman W."/>
        </authorList>
    </citation>
    <scope>NUCLEOTIDE SEQUENCE [LARGE SCALE GENOMIC DNA]</scope>
    <source>
        <strain evidence="1 2">CECT 4207</strain>
    </source>
</reference>
<protein>
    <recommendedName>
        <fullName evidence="3">DUF3892 domain-containing protein</fullName>
    </recommendedName>
</protein>